<keyword evidence="3" id="KW-1185">Reference proteome</keyword>
<gene>
    <name evidence="2" type="ORF">SAMN05421647_107213</name>
</gene>
<sequence length="166" mass="18859">MQRLPLLFIPLVLLAGCQSPLLPIKSTSEPVKTPALSHCRFDTGQLSEWIKYEHRFISSTISDRQALLGDAERRQLSALHALLLSSPGQSQAQLERATKLLASISPDPSDLCAAEQYLANRQHQLNLQLESLQQIRDLEQQKMELERQVDALTDLERQITQQREEH</sequence>
<protein>
    <recommendedName>
        <fullName evidence="4">YfhG lipoprotein</fullName>
    </recommendedName>
</protein>
<organism evidence="2 3">
    <name type="scientific">Marinobacterium stanieri</name>
    <dbReference type="NCBI Taxonomy" id="49186"/>
    <lineage>
        <taxon>Bacteria</taxon>
        <taxon>Pseudomonadati</taxon>
        <taxon>Pseudomonadota</taxon>
        <taxon>Gammaproteobacteria</taxon>
        <taxon>Oceanospirillales</taxon>
        <taxon>Oceanospirillaceae</taxon>
        <taxon>Marinobacterium</taxon>
    </lineage>
</organism>
<evidence type="ECO:0000313" key="2">
    <source>
        <dbReference type="EMBL" id="SIQ68876.1"/>
    </source>
</evidence>
<accession>A0A1N6UUH5</accession>
<reference evidence="2 3" key="1">
    <citation type="submission" date="2017-01" db="EMBL/GenBank/DDBJ databases">
        <authorList>
            <person name="Mah S.A."/>
            <person name="Swanson W.J."/>
            <person name="Moy G.W."/>
            <person name="Vacquier V.D."/>
        </authorList>
    </citation>
    <scope>NUCLEOTIDE SEQUENCE [LARGE SCALE GENOMIC DNA]</scope>
    <source>
        <strain evidence="2 3">DSM 7027</strain>
    </source>
</reference>
<dbReference type="EMBL" id="FTMN01000007">
    <property type="protein sequence ID" value="SIQ68876.1"/>
    <property type="molecule type" value="Genomic_DNA"/>
</dbReference>
<feature type="coiled-coil region" evidence="1">
    <location>
        <begin position="128"/>
        <end position="165"/>
    </location>
</feature>
<keyword evidence="1" id="KW-0175">Coiled coil</keyword>
<evidence type="ECO:0000256" key="1">
    <source>
        <dbReference type="SAM" id="Coils"/>
    </source>
</evidence>
<dbReference type="Proteomes" id="UP000186895">
    <property type="component" value="Unassembled WGS sequence"/>
</dbReference>
<dbReference type="AlphaFoldDB" id="A0A1N6UUH5"/>
<evidence type="ECO:0000313" key="3">
    <source>
        <dbReference type="Proteomes" id="UP000186895"/>
    </source>
</evidence>
<proteinExistence type="predicted"/>
<dbReference type="PROSITE" id="PS51257">
    <property type="entry name" value="PROKAR_LIPOPROTEIN"/>
    <property type="match status" value="1"/>
</dbReference>
<name>A0A1N6UUH5_9GAMM</name>
<evidence type="ECO:0008006" key="4">
    <source>
        <dbReference type="Google" id="ProtNLM"/>
    </source>
</evidence>
<dbReference type="STRING" id="49186.SAMN05421647_107213"/>